<dbReference type="OMA" id="NGIVWNF"/>
<accession>M4C2F8</accession>
<dbReference type="GO" id="GO:0003950">
    <property type="term" value="F:NAD+ poly-ADP-ribosyltransferase activity"/>
    <property type="evidence" value="ECO:0007669"/>
    <property type="project" value="UniProtKB-EC"/>
</dbReference>
<dbReference type="PANTHER" id="PTHR10459:SF60">
    <property type="entry name" value="POLY [ADP-RIBOSE] POLYMERASE 2"/>
    <property type="match status" value="1"/>
</dbReference>
<dbReference type="GO" id="GO:0006302">
    <property type="term" value="P:double-strand break repair"/>
    <property type="evidence" value="ECO:0007669"/>
    <property type="project" value="TreeGrafter"/>
</dbReference>
<name>M4C2F8_HYAAE</name>
<dbReference type="InParanoid" id="M4C2F8"/>
<proteinExistence type="predicted"/>
<evidence type="ECO:0000256" key="4">
    <source>
        <dbReference type="ARBA" id="ARBA00023027"/>
    </source>
</evidence>
<dbReference type="SMART" id="SM00773">
    <property type="entry name" value="WGR"/>
    <property type="match status" value="1"/>
</dbReference>
<dbReference type="InterPro" id="IPR050800">
    <property type="entry name" value="ARTD/PARP"/>
</dbReference>
<dbReference type="GO" id="GO:0070212">
    <property type="term" value="P:protein poly-ADP-ribosylation"/>
    <property type="evidence" value="ECO:0007669"/>
    <property type="project" value="TreeGrafter"/>
</dbReference>
<reference evidence="7" key="2">
    <citation type="submission" date="2015-06" db="UniProtKB">
        <authorList>
            <consortium name="EnsemblProtists"/>
        </authorList>
    </citation>
    <scope>IDENTIFICATION</scope>
    <source>
        <strain evidence="7">Emoy2</strain>
    </source>
</reference>
<evidence type="ECO:0000256" key="3">
    <source>
        <dbReference type="ARBA" id="ARBA00022679"/>
    </source>
</evidence>
<evidence type="ECO:0000313" key="7">
    <source>
        <dbReference type="EnsemblProtists" id="HpaP813273"/>
    </source>
</evidence>
<reference evidence="8" key="1">
    <citation type="journal article" date="2010" name="Science">
        <title>Signatures of adaptation to obligate biotrophy in the Hyaloperonospora arabidopsidis genome.</title>
        <authorList>
            <person name="Baxter L."/>
            <person name="Tripathy S."/>
            <person name="Ishaque N."/>
            <person name="Boot N."/>
            <person name="Cabral A."/>
            <person name="Kemen E."/>
            <person name="Thines M."/>
            <person name="Ah-Fong A."/>
            <person name="Anderson R."/>
            <person name="Badejoko W."/>
            <person name="Bittner-Eddy P."/>
            <person name="Boore J.L."/>
            <person name="Chibucos M.C."/>
            <person name="Coates M."/>
            <person name="Dehal P."/>
            <person name="Delehaunty K."/>
            <person name="Dong S."/>
            <person name="Downton P."/>
            <person name="Dumas B."/>
            <person name="Fabro G."/>
            <person name="Fronick C."/>
            <person name="Fuerstenberg S.I."/>
            <person name="Fulton L."/>
            <person name="Gaulin E."/>
            <person name="Govers F."/>
            <person name="Hughes L."/>
            <person name="Humphray S."/>
            <person name="Jiang R.H."/>
            <person name="Judelson H."/>
            <person name="Kamoun S."/>
            <person name="Kyung K."/>
            <person name="Meijer H."/>
            <person name="Minx P."/>
            <person name="Morris P."/>
            <person name="Nelson J."/>
            <person name="Phuntumart V."/>
            <person name="Qutob D."/>
            <person name="Rehmany A."/>
            <person name="Rougon-Cardoso A."/>
            <person name="Ryden P."/>
            <person name="Torto-Alalibo T."/>
            <person name="Studholme D."/>
            <person name="Wang Y."/>
            <person name="Win J."/>
            <person name="Wood J."/>
            <person name="Clifton S.W."/>
            <person name="Rogers J."/>
            <person name="Van den Ackerveken G."/>
            <person name="Jones J.D."/>
            <person name="McDowell J.M."/>
            <person name="Beynon J."/>
            <person name="Tyler B.M."/>
        </authorList>
    </citation>
    <scope>NUCLEOTIDE SEQUENCE [LARGE SCALE GENOMIC DNA]</scope>
    <source>
        <strain evidence="8">Emoy2</strain>
    </source>
</reference>
<dbReference type="AlphaFoldDB" id="M4C2F8"/>
<protein>
    <recommendedName>
        <fullName evidence="1">NAD(+) ADP-ribosyltransferase</fullName>
        <ecNumber evidence="1">2.4.2.30</ecNumber>
    </recommendedName>
</protein>
<dbReference type="Pfam" id="PF05406">
    <property type="entry name" value="WGR"/>
    <property type="match status" value="1"/>
</dbReference>
<evidence type="ECO:0000259" key="6">
    <source>
        <dbReference type="PROSITE" id="PS51977"/>
    </source>
</evidence>
<sequence length="129" mass="14895">MLNYTNISFGTYGNNKFYMMQLIEDGLNYMVFRKWGRVGAKKPQRALEQYNSSLAKAQASFTKKFLEKSGNEWPLSGSFKIVEGKYLDDEVLEEEKDEPVNEEEKEEEVLSTLHETVQDVLKVCPITVL</sequence>
<organism evidence="7 8">
    <name type="scientific">Hyaloperonospora arabidopsidis (strain Emoy2)</name>
    <name type="common">Downy mildew agent</name>
    <name type="synonym">Peronospora arabidopsidis</name>
    <dbReference type="NCBI Taxonomy" id="559515"/>
    <lineage>
        <taxon>Eukaryota</taxon>
        <taxon>Sar</taxon>
        <taxon>Stramenopiles</taxon>
        <taxon>Oomycota</taxon>
        <taxon>Peronosporomycetes</taxon>
        <taxon>Peronosporales</taxon>
        <taxon>Peronosporaceae</taxon>
        <taxon>Hyaloperonospora</taxon>
    </lineage>
</organism>
<feature type="domain" description="WGR" evidence="6">
    <location>
        <begin position="1"/>
        <end position="86"/>
    </location>
</feature>
<evidence type="ECO:0000313" key="8">
    <source>
        <dbReference type="Proteomes" id="UP000011713"/>
    </source>
</evidence>
<dbReference type="InterPro" id="IPR036930">
    <property type="entry name" value="WGR_dom_sf"/>
</dbReference>
<keyword evidence="3" id="KW-0808">Transferase</keyword>
<dbReference type="GO" id="GO:0005730">
    <property type="term" value="C:nucleolus"/>
    <property type="evidence" value="ECO:0007669"/>
    <property type="project" value="TreeGrafter"/>
</dbReference>
<evidence type="ECO:0000256" key="2">
    <source>
        <dbReference type="ARBA" id="ARBA00022676"/>
    </source>
</evidence>
<dbReference type="InterPro" id="IPR008893">
    <property type="entry name" value="WGR_domain"/>
</dbReference>
<keyword evidence="8" id="KW-1185">Reference proteome</keyword>
<dbReference type="STRING" id="559515.M4C2F8"/>
<dbReference type="PROSITE" id="PS51977">
    <property type="entry name" value="WGR"/>
    <property type="match status" value="1"/>
</dbReference>
<dbReference type="EMBL" id="JH598127">
    <property type="status" value="NOT_ANNOTATED_CDS"/>
    <property type="molecule type" value="Genomic_DNA"/>
</dbReference>
<dbReference type="EnsemblProtists" id="HpaT813273">
    <property type="protein sequence ID" value="HpaP813273"/>
    <property type="gene ID" value="HpaG813273"/>
</dbReference>
<dbReference type="SUPFAM" id="SSF142921">
    <property type="entry name" value="WGR domain-like"/>
    <property type="match status" value="1"/>
</dbReference>
<dbReference type="Proteomes" id="UP000011713">
    <property type="component" value="Unassembled WGS sequence"/>
</dbReference>
<evidence type="ECO:0000256" key="5">
    <source>
        <dbReference type="ARBA" id="ARBA00033987"/>
    </source>
</evidence>
<dbReference type="eggNOG" id="KOG1037">
    <property type="taxonomic scope" value="Eukaryota"/>
</dbReference>
<dbReference type="VEuPathDB" id="FungiDB:HpaG813273"/>
<dbReference type="EC" id="2.4.2.30" evidence="1"/>
<dbReference type="PANTHER" id="PTHR10459">
    <property type="entry name" value="DNA LIGASE"/>
    <property type="match status" value="1"/>
</dbReference>
<keyword evidence="4" id="KW-0520">NAD</keyword>
<evidence type="ECO:0000256" key="1">
    <source>
        <dbReference type="ARBA" id="ARBA00012020"/>
    </source>
</evidence>
<comment type="catalytic activity">
    <reaction evidence="5">
        <text>NAD(+) + (ADP-D-ribosyl)n-acceptor = nicotinamide + (ADP-D-ribosyl)n+1-acceptor + H(+).</text>
        <dbReference type="EC" id="2.4.2.30"/>
    </reaction>
</comment>
<keyword evidence="2" id="KW-0328">Glycosyltransferase</keyword>
<dbReference type="GO" id="GO:1990404">
    <property type="term" value="F:NAD+-protein mono-ADP-ribosyltransferase activity"/>
    <property type="evidence" value="ECO:0007669"/>
    <property type="project" value="TreeGrafter"/>
</dbReference>
<dbReference type="HOGENOM" id="CLU_127380_0_0_1"/>